<dbReference type="Pfam" id="PF07994">
    <property type="entry name" value="NAD_binding_5"/>
    <property type="match status" value="1"/>
</dbReference>
<dbReference type="SUPFAM" id="SSF55347">
    <property type="entry name" value="Glyceraldehyde-3-phosphate dehydrogenase-like, C-terminal domain"/>
    <property type="match status" value="1"/>
</dbReference>
<evidence type="ECO:0000256" key="13">
    <source>
        <dbReference type="ARBA" id="ARBA00023235"/>
    </source>
</evidence>
<evidence type="ECO:0000256" key="8">
    <source>
        <dbReference type="ARBA" id="ARBA00022516"/>
    </source>
</evidence>
<evidence type="ECO:0000256" key="14">
    <source>
        <dbReference type="ARBA" id="ARBA00023264"/>
    </source>
</evidence>
<evidence type="ECO:0000256" key="9">
    <source>
        <dbReference type="ARBA" id="ARBA00022550"/>
    </source>
</evidence>
<dbReference type="EC" id="5.5.1.4" evidence="6"/>
<sequence>MVESNRVLYDKGEKPDHCIVIKYMPHVGDSKRAIDEYVSEICMHGTNTLMIYNVCEDSLLATPIMLDLVLLSELFTRISAKSESDQENFHSFQTVLSGLGFLLKAPLTSNKEPVVNGLMAQKSCILNLIRACLGIPPETHMYLEQKFSLN</sequence>
<evidence type="ECO:0000256" key="1">
    <source>
        <dbReference type="ARBA" id="ARBA00000113"/>
    </source>
</evidence>
<dbReference type="SUPFAM" id="SSF51735">
    <property type="entry name" value="NAD(P)-binding Rossmann-fold domains"/>
    <property type="match status" value="1"/>
</dbReference>
<proteinExistence type="inferred from homology"/>
<comment type="catalytic activity">
    <reaction evidence="1">
        <text>D-glucose 6-phosphate = 1D-myo-inositol 3-phosphate</text>
        <dbReference type="Rhea" id="RHEA:10716"/>
        <dbReference type="ChEBI" id="CHEBI:58401"/>
        <dbReference type="ChEBI" id="CHEBI:61548"/>
        <dbReference type="EC" id="5.5.1.4"/>
    </reaction>
</comment>
<dbReference type="AlphaFoldDB" id="A0A6B2GBN7"/>
<keyword evidence="7" id="KW-0963">Cytoplasm</keyword>
<reference evidence="16" key="1">
    <citation type="submission" date="2018-11" db="EMBL/GenBank/DDBJ databases">
        <title>Myxobolus squamalis genome and transcriptome.</title>
        <authorList>
            <person name="Yahalomi D."/>
            <person name="Atkinson S.D."/>
            <person name="Neuhof M."/>
            <person name="Chang E.S."/>
            <person name="Philippe H."/>
            <person name="Cartwright P."/>
            <person name="Bartholomew J.L."/>
            <person name="Huchon D."/>
        </authorList>
    </citation>
    <scope>NUCLEOTIDE SEQUENCE</scope>
    <source>
        <strain evidence="16">71B08</strain>
        <tissue evidence="16">Whole</tissue>
    </source>
</reference>
<dbReference type="GO" id="GO:0004512">
    <property type="term" value="F:inositol-3-phosphate synthase activity"/>
    <property type="evidence" value="ECO:0007669"/>
    <property type="project" value="UniProtKB-EC"/>
</dbReference>
<dbReference type="InterPro" id="IPR036291">
    <property type="entry name" value="NAD(P)-bd_dom_sf"/>
</dbReference>
<keyword evidence="12" id="KW-0594">Phospholipid biosynthesis</keyword>
<evidence type="ECO:0000256" key="7">
    <source>
        <dbReference type="ARBA" id="ARBA00022490"/>
    </source>
</evidence>
<dbReference type="PANTHER" id="PTHR11510">
    <property type="entry name" value="MYO-INOSITOL-1 PHOSPHATE SYNTHASE"/>
    <property type="match status" value="1"/>
</dbReference>
<comment type="similarity">
    <text evidence="5">Belongs to the myo-inositol 1-phosphate synthase family.</text>
</comment>
<evidence type="ECO:0000256" key="11">
    <source>
        <dbReference type="ARBA" id="ARBA00023098"/>
    </source>
</evidence>
<dbReference type="Gene3D" id="3.40.50.720">
    <property type="entry name" value="NAD(P)-binding Rossmann-like Domain"/>
    <property type="match status" value="1"/>
</dbReference>
<evidence type="ECO:0000256" key="2">
    <source>
        <dbReference type="ARBA" id="ARBA00001911"/>
    </source>
</evidence>
<name>A0A6B2GBN7_MYXSQ</name>
<keyword evidence="11" id="KW-0443">Lipid metabolism</keyword>
<dbReference type="GO" id="GO:0005737">
    <property type="term" value="C:cytoplasm"/>
    <property type="evidence" value="ECO:0007669"/>
    <property type="project" value="UniProtKB-SubCell"/>
</dbReference>
<evidence type="ECO:0000313" key="16">
    <source>
        <dbReference type="EMBL" id="NDJ98721.1"/>
    </source>
</evidence>
<dbReference type="EMBL" id="GHBR01006245">
    <property type="protein sequence ID" value="NDJ98721.1"/>
    <property type="molecule type" value="Transcribed_RNA"/>
</dbReference>
<dbReference type="UniPathway" id="UPA00823">
    <property type="reaction ID" value="UER00787"/>
</dbReference>
<keyword evidence="10" id="KW-0520">NAD</keyword>
<evidence type="ECO:0000256" key="4">
    <source>
        <dbReference type="ARBA" id="ARBA00005117"/>
    </source>
</evidence>
<dbReference type="FunFam" id="3.40.50.720:FF:000334">
    <property type="entry name" value="Inositol-3-phosphate synthase"/>
    <property type="match status" value="1"/>
</dbReference>
<dbReference type="InterPro" id="IPR002587">
    <property type="entry name" value="Myo-inos-1-P_Synthase"/>
</dbReference>
<evidence type="ECO:0000256" key="3">
    <source>
        <dbReference type="ARBA" id="ARBA00004496"/>
    </source>
</evidence>
<evidence type="ECO:0000256" key="15">
    <source>
        <dbReference type="ARBA" id="ARBA00070063"/>
    </source>
</evidence>
<keyword evidence="9" id="KW-0398">Inositol biosynthesis</keyword>
<comment type="pathway">
    <text evidence="4">Polyol metabolism; myo-inositol biosynthesis; myo-inositol from D-glucose 6-phosphate: step 1/2.</text>
</comment>
<keyword evidence="13" id="KW-0413">Isomerase</keyword>
<keyword evidence="8" id="KW-0444">Lipid biosynthesis</keyword>
<comment type="subcellular location">
    <subcellularLocation>
        <location evidence="3">Cytoplasm</location>
    </subcellularLocation>
</comment>
<protein>
    <recommendedName>
        <fullName evidence="15">Inositol-3-phosphate synthase</fullName>
        <ecNumber evidence="6">5.5.1.4</ecNumber>
    </recommendedName>
</protein>
<keyword evidence="14" id="KW-1208">Phospholipid metabolism</keyword>
<organism evidence="16">
    <name type="scientific">Myxobolus squamalis</name>
    <name type="common">Myxosporean</name>
    <dbReference type="NCBI Taxonomy" id="59785"/>
    <lineage>
        <taxon>Eukaryota</taxon>
        <taxon>Metazoa</taxon>
        <taxon>Cnidaria</taxon>
        <taxon>Myxozoa</taxon>
        <taxon>Myxosporea</taxon>
        <taxon>Bivalvulida</taxon>
        <taxon>Platysporina</taxon>
        <taxon>Myxobolidae</taxon>
        <taxon>Myxobolus</taxon>
    </lineage>
</organism>
<comment type="cofactor">
    <cofactor evidence="2">
        <name>NAD(+)</name>
        <dbReference type="ChEBI" id="CHEBI:57540"/>
    </cofactor>
</comment>
<evidence type="ECO:0000256" key="6">
    <source>
        <dbReference type="ARBA" id="ARBA00012125"/>
    </source>
</evidence>
<dbReference type="GO" id="GO:0008654">
    <property type="term" value="P:phospholipid biosynthetic process"/>
    <property type="evidence" value="ECO:0007669"/>
    <property type="project" value="UniProtKB-KW"/>
</dbReference>
<evidence type="ECO:0000256" key="10">
    <source>
        <dbReference type="ARBA" id="ARBA00023027"/>
    </source>
</evidence>
<accession>A0A6B2GBN7</accession>
<evidence type="ECO:0000256" key="12">
    <source>
        <dbReference type="ARBA" id="ARBA00023209"/>
    </source>
</evidence>
<evidence type="ECO:0000256" key="5">
    <source>
        <dbReference type="ARBA" id="ARBA00010813"/>
    </source>
</evidence>
<dbReference type="GO" id="GO:0006021">
    <property type="term" value="P:inositol biosynthetic process"/>
    <property type="evidence" value="ECO:0007669"/>
    <property type="project" value="UniProtKB-UniPathway"/>
</dbReference>